<organism evidence="1 2">
    <name type="scientific">Cercospora beticola</name>
    <name type="common">Sugarbeet leaf spot fungus</name>
    <dbReference type="NCBI Taxonomy" id="122368"/>
    <lineage>
        <taxon>Eukaryota</taxon>
        <taxon>Fungi</taxon>
        <taxon>Dikarya</taxon>
        <taxon>Ascomycota</taxon>
        <taxon>Pezizomycotina</taxon>
        <taxon>Dothideomycetes</taxon>
        <taxon>Dothideomycetidae</taxon>
        <taxon>Mycosphaerellales</taxon>
        <taxon>Mycosphaerellaceae</taxon>
        <taxon>Cercospora</taxon>
    </lineage>
</organism>
<protein>
    <submittedName>
        <fullName evidence="1">Uncharacterized protein</fullName>
    </submittedName>
</protein>
<proteinExistence type="predicted"/>
<dbReference type="PANTHER" id="PTHR42085">
    <property type="entry name" value="F-BOX DOMAIN-CONTAINING PROTEIN"/>
    <property type="match status" value="1"/>
</dbReference>
<keyword evidence="2" id="KW-1185">Reference proteome</keyword>
<dbReference type="EMBL" id="CP134184">
    <property type="protein sequence ID" value="WPA95450.1"/>
    <property type="molecule type" value="Genomic_DNA"/>
</dbReference>
<dbReference type="Proteomes" id="UP001302367">
    <property type="component" value="Chromosome 1"/>
</dbReference>
<dbReference type="GeneID" id="90643667"/>
<reference evidence="1 2" key="1">
    <citation type="submission" date="2023-09" db="EMBL/GenBank/DDBJ databases">
        <title>Complete-Gapless Cercospora beticola genome.</title>
        <authorList>
            <person name="Wyatt N.A."/>
            <person name="Spanner R.E."/>
            <person name="Bolton M.D."/>
        </authorList>
    </citation>
    <scope>NUCLEOTIDE SEQUENCE [LARGE SCALE GENOMIC DNA]</scope>
    <source>
        <strain evidence="1">Cb09-40</strain>
    </source>
</reference>
<evidence type="ECO:0000313" key="1">
    <source>
        <dbReference type="EMBL" id="WPA95450.1"/>
    </source>
</evidence>
<sequence length="215" mass="24637">MLYENLAIRLAKTNPLCSPDPVSDEPTKRATSTPKTLSKDVCRFLKLPAELRGQIYELVFACHAIAVVRHGSHHQPGITRANRQLREETLLMFYARSTIRFGLTYERNFQAARNWVRAMGETANFNAVKQFQFARKNSPTARVIVLRFAQDKNTWEFGISNPAKKRALYHTPRTQSKRAEEQRGLAAAFYSLLDSNGGRLDDIVLLLLMRWCRPN</sequence>
<dbReference type="InterPro" id="IPR038883">
    <property type="entry name" value="AN11006-like"/>
</dbReference>
<dbReference type="RefSeq" id="XP_065458046.1">
    <property type="nucleotide sequence ID" value="XM_065601974.1"/>
</dbReference>
<accession>A0ABZ0N7C4</accession>
<dbReference type="PANTHER" id="PTHR42085:SF1">
    <property type="entry name" value="F-BOX DOMAIN-CONTAINING PROTEIN"/>
    <property type="match status" value="1"/>
</dbReference>
<gene>
    <name evidence="1" type="ORF">RHO25_000049</name>
</gene>
<evidence type="ECO:0000313" key="2">
    <source>
        <dbReference type="Proteomes" id="UP001302367"/>
    </source>
</evidence>
<name>A0ABZ0N7C4_CERBT</name>